<dbReference type="Proteomes" id="UP001203423">
    <property type="component" value="Unassembled WGS sequence"/>
</dbReference>
<protein>
    <submittedName>
        <fullName evidence="1">Helix-turn-helix domain-containing protein</fullName>
    </submittedName>
</protein>
<gene>
    <name evidence="1" type="ORF">L2764_06485</name>
</gene>
<dbReference type="InterPro" id="IPR010982">
    <property type="entry name" value="Lambda_DNA-bd_dom_sf"/>
</dbReference>
<name>A0ABT0L922_9GAMM</name>
<dbReference type="InterPro" id="IPR031856">
    <property type="entry name" value="YdaS_toxin-like"/>
</dbReference>
<evidence type="ECO:0000313" key="1">
    <source>
        <dbReference type="EMBL" id="MCL1124130.1"/>
    </source>
</evidence>
<comment type="caution">
    <text evidence="1">The sequence shown here is derived from an EMBL/GenBank/DDBJ whole genome shotgun (WGS) entry which is preliminary data.</text>
</comment>
<organism evidence="1 2">
    <name type="scientific">Shewanella surugensis</name>
    <dbReference type="NCBI Taxonomy" id="212020"/>
    <lineage>
        <taxon>Bacteria</taxon>
        <taxon>Pseudomonadati</taxon>
        <taxon>Pseudomonadota</taxon>
        <taxon>Gammaproteobacteria</taxon>
        <taxon>Alteromonadales</taxon>
        <taxon>Shewanellaceae</taxon>
        <taxon>Shewanella</taxon>
    </lineage>
</organism>
<reference evidence="1 2" key="1">
    <citation type="submission" date="2022-01" db="EMBL/GenBank/DDBJ databases">
        <title>Whole genome-based taxonomy of the Shewanellaceae.</title>
        <authorList>
            <person name="Martin-Rodriguez A.J."/>
        </authorList>
    </citation>
    <scope>NUCLEOTIDE SEQUENCE [LARGE SCALE GENOMIC DNA]</scope>
    <source>
        <strain evidence="1 2">DSM 17177</strain>
    </source>
</reference>
<dbReference type="Pfam" id="PF15943">
    <property type="entry name" value="YdaS_toxin"/>
    <property type="match status" value="1"/>
</dbReference>
<proteinExistence type="predicted"/>
<evidence type="ECO:0000313" key="2">
    <source>
        <dbReference type="Proteomes" id="UP001203423"/>
    </source>
</evidence>
<accession>A0ABT0L922</accession>
<dbReference type="RefSeq" id="WP_248939414.1">
    <property type="nucleotide sequence ID" value="NZ_JAKIKS010000018.1"/>
</dbReference>
<dbReference type="EMBL" id="JAKIKS010000018">
    <property type="protein sequence ID" value="MCL1124130.1"/>
    <property type="molecule type" value="Genomic_DNA"/>
</dbReference>
<dbReference type="Gene3D" id="1.10.260.40">
    <property type="entry name" value="lambda repressor-like DNA-binding domains"/>
    <property type="match status" value="1"/>
</dbReference>
<keyword evidence="2" id="KW-1185">Reference proteome</keyword>
<sequence>MERFNSLHKYFSSFKEKERKKQRERLAVFLGKEEVTIRAYANGIRNIPFEVALSIEKYTAGEVTAKQLRPDLIEILNYKPTKRLVHE</sequence>